<dbReference type="EMBL" id="JACHXW010000031">
    <property type="protein sequence ID" value="MBB3155954.1"/>
    <property type="molecule type" value="Genomic_DNA"/>
</dbReference>
<reference evidence="1 2" key="1">
    <citation type="submission" date="2020-08" db="EMBL/GenBank/DDBJ databases">
        <title>Genomic Encyclopedia of Type Strains, Phase III (KMG-III): the genomes of soil and plant-associated and newly described type strains.</title>
        <authorList>
            <person name="Whitman W."/>
        </authorList>
    </citation>
    <scope>NUCLEOTIDE SEQUENCE [LARGE SCALE GENOMIC DNA]</scope>
    <source>
        <strain evidence="1 2">CECT 8234</strain>
    </source>
</reference>
<accession>A0A7W5CEV5</accession>
<sequence>MEKKRTVLTDRLASYRISLMLLLVLLLAITLTACGSSKQDKMKTYGHDGYMGYSNSNPNLPNRLQYLNYNADGDMIEQVLKPINGIEHTRIYFNGTDLHVNLDVASSLSDGQVEQLRAKAQSVVQHNMPRYNVHVEAKR</sequence>
<gene>
    <name evidence="1" type="ORF">FHS16_006070</name>
</gene>
<evidence type="ECO:0000313" key="1">
    <source>
        <dbReference type="EMBL" id="MBB3155954.1"/>
    </source>
</evidence>
<protein>
    <recommendedName>
        <fullName evidence="3">Sporulation protein</fullName>
    </recommendedName>
</protein>
<evidence type="ECO:0008006" key="3">
    <source>
        <dbReference type="Google" id="ProtNLM"/>
    </source>
</evidence>
<proteinExistence type="predicted"/>
<dbReference type="AlphaFoldDB" id="A0A7W5CEV5"/>
<comment type="caution">
    <text evidence="1">The sequence shown here is derived from an EMBL/GenBank/DDBJ whole genome shotgun (WGS) entry which is preliminary data.</text>
</comment>
<organism evidence="1 2">
    <name type="scientific">Paenibacillus endophyticus</name>
    <dbReference type="NCBI Taxonomy" id="1294268"/>
    <lineage>
        <taxon>Bacteria</taxon>
        <taxon>Bacillati</taxon>
        <taxon>Bacillota</taxon>
        <taxon>Bacilli</taxon>
        <taxon>Bacillales</taxon>
        <taxon>Paenibacillaceae</taxon>
        <taxon>Paenibacillus</taxon>
    </lineage>
</organism>
<evidence type="ECO:0000313" key="2">
    <source>
        <dbReference type="Proteomes" id="UP000518605"/>
    </source>
</evidence>
<dbReference type="Proteomes" id="UP000518605">
    <property type="component" value="Unassembled WGS sequence"/>
</dbReference>
<name>A0A7W5CEV5_9BACL</name>
<keyword evidence="2" id="KW-1185">Reference proteome</keyword>
<dbReference type="PROSITE" id="PS51257">
    <property type="entry name" value="PROKAR_LIPOPROTEIN"/>
    <property type="match status" value="1"/>
</dbReference>
<dbReference type="RefSeq" id="WP_183571054.1">
    <property type="nucleotide sequence ID" value="NZ_CBCSLB010000037.1"/>
</dbReference>